<dbReference type="EMBL" id="CP036298">
    <property type="protein sequence ID" value="QDV21948.1"/>
    <property type="molecule type" value="Genomic_DNA"/>
</dbReference>
<dbReference type="KEGG" id="ahel:Q31a_02270"/>
<dbReference type="RefSeq" id="WP_145072728.1">
    <property type="nucleotide sequence ID" value="NZ_CP036298.1"/>
</dbReference>
<sequence length="236" mass="26758">MQATPPHIILTCEHGGNTVPAELADCFQRGEAQQHLHSHRGYDPGALLAAQRLADLLAAPLEYSTTSRLVVELNRSLDSPQLFSKFLGPLDSVTRSRICDRYYHSYRNRVQERIAQQVNAGQTVLHLSIHSFTPRFRGSRRTLDIGVLFDPARSWEVTVSEQIVAHLKTAELDARYNEPYLGTDDGFTTFLRTRFPNSHYAGLEIELNNRFAKFSEQSQMRWCEAIAQAVTRACLQ</sequence>
<dbReference type="OrthoDB" id="9815326at2"/>
<keyword evidence="2" id="KW-1185">Reference proteome</keyword>
<name>A0A518G013_9BACT</name>
<keyword evidence="1" id="KW-0378">Hydrolase</keyword>
<dbReference type="GO" id="GO:0016787">
    <property type="term" value="F:hydrolase activity"/>
    <property type="evidence" value="ECO:0007669"/>
    <property type="project" value="UniProtKB-KW"/>
</dbReference>
<accession>A0A518G013</accession>
<dbReference type="Gene3D" id="3.40.630.40">
    <property type="entry name" value="Zn-dependent exopeptidases"/>
    <property type="match status" value="1"/>
</dbReference>
<dbReference type="Proteomes" id="UP000318017">
    <property type="component" value="Chromosome"/>
</dbReference>
<protein>
    <submittedName>
        <fullName evidence="1">N-formylglutamate amidohydrolase</fullName>
    </submittedName>
</protein>
<evidence type="ECO:0000313" key="2">
    <source>
        <dbReference type="Proteomes" id="UP000318017"/>
    </source>
</evidence>
<dbReference type="InterPro" id="IPR007709">
    <property type="entry name" value="N-FG_amidohydro"/>
</dbReference>
<dbReference type="SUPFAM" id="SSF53187">
    <property type="entry name" value="Zn-dependent exopeptidases"/>
    <property type="match status" value="1"/>
</dbReference>
<reference evidence="1 2" key="1">
    <citation type="submission" date="2019-02" db="EMBL/GenBank/DDBJ databases">
        <title>Deep-cultivation of Planctomycetes and their phenomic and genomic characterization uncovers novel biology.</title>
        <authorList>
            <person name="Wiegand S."/>
            <person name="Jogler M."/>
            <person name="Boedeker C."/>
            <person name="Pinto D."/>
            <person name="Vollmers J."/>
            <person name="Rivas-Marin E."/>
            <person name="Kohn T."/>
            <person name="Peeters S.H."/>
            <person name="Heuer A."/>
            <person name="Rast P."/>
            <person name="Oberbeckmann S."/>
            <person name="Bunk B."/>
            <person name="Jeske O."/>
            <person name="Meyerdierks A."/>
            <person name="Storesund J.E."/>
            <person name="Kallscheuer N."/>
            <person name="Luecker S."/>
            <person name="Lage O.M."/>
            <person name="Pohl T."/>
            <person name="Merkel B.J."/>
            <person name="Hornburger P."/>
            <person name="Mueller R.-W."/>
            <person name="Bruemmer F."/>
            <person name="Labrenz M."/>
            <person name="Spormann A.M."/>
            <person name="Op den Camp H."/>
            <person name="Overmann J."/>
            <person name="Amann R."/>
            <person name="Jetten M.S.M."/>
            <person name="Mascher T."/>
            <person name="Medema M.H."/>
            <person name="Devos D.P."/>
            <person name="Kaster A.-K."/>
            <person name="Ovreas L."/>
            <person name="Rohde M."/>
            <person name="Galperin M.Y."/>
            <person name="Jogler C."/>
        </authorList>
    </citation>
    <scope>NUCLEOTIDE SEQUENCE [LARGE SCALE GENOMIC DNA]</scope>
    <source>
        <strain evidence="1 2">Q31a</strain>
    </source>
</reference>
<dbReference type="Pfam" id="PF05013">
    <property type="entry name" value="FGase"/>
    <property type="match status" value="1"/>
</dbReference>
<gene>
    <name evidence="1" type="ORF">Q31a_02270</name>
</gene>
<proteinExistence type="predicted"/>
<evidence type="ECO:0000313" key="1">
    <source>
        <dbReference type="EMBL" id="QDV21948.1"/>
    </source>
</evidence>
<dbReference type="AlphaFoldDB" id="A0A518G013"/>
<organism evidence="1 2">
    <name type="scientific">Aureliella helgolandensis</name>
    <dbReference type="NCBI Taxonomy" id="2527968"/>
    <lineage>
        <taxon>Bacteria</taxon>
        <taxon>Pseudomonadati</taxon>
        <taxon>Planctomycetota</taxon>
        <taxon>Planctomycetia</taxon>
        <taxon>Pirellulales</taxon>
        <taxon>Pirellulaceae</taxon>
        <taxon>Aureliella</taxon>
    </lineage>
</organism>